<dbReference type="SUPFAM" id="SSF51120">
    <property type="entry name" value="beta-Roll"/>
    <property type="match status" value="1"/>
</dbReference>
<dbReference type="PRINTS" id="PR00313">
    <property type="entry name" value="CABNDNGRPT"/>
</dbReference>
<evidence type="ECO:0000313" key="2">
    <source>
        <dbReference type="Proteomes" id="UP000182373"/>
    </source>
</evidence>
<dbReference type="InterPro" id="IPR050557">
    <property type="entry name" value="RTX_toxin/Mannuronan_C5-epim"/>
</dbReference>
<dbReference type="InterPro" id="IPR011049">
    <property type="entry name" value="Serralysin-like_metalloprot_C"/>
</dbReference>
<gene>
    <name evidence="1" type="ORF">GbCGDNIH9_0627</name>
</gene>
<reference evidence="2" key="1">
    <citation type="submission" date="2016-11" db="EMBL/GenBank/DDBJ databases">
        <title>Comparative genomic and phenotypic analysis of Granulibacter bethesdensis clinical isolates from patients with chronic granulomatous disease.</title>
        <authorList>
            <person name="Zarember K.A."/>
            <person name="Porcella S.F."/>
            <person name="Chu J."/>
            <person name="Ding L."/>
            <person name="Dahlstrom E."/>
            <person name="Barbian K."/>
            <person name="Martens C."/>
            <person name="Sykora L."/>
            <person name="Kramer S."/>
            <person name="Pettinato A.M."/>
            <person name="Hong H."/>
            <person name="Wald G."/>
            <person name="Berg L.J."/>
            <person name="Rogge L.S."/>
            <person name="Greenberg D.E."/>
            <person name="Falcone E.L."/>
            <person name="Neves J.F."/>
            <person name="Simoes M.J."/>
            <person name="Casal M."/>
            <person name="Rodriguez-Lopez F.C."/>
            <person name="Zelazny A."/>
            <person name="Gallin J.I."/>
            <person name="Holland S.M."/>
        </authorList>
    </citation>
    <scope>NUCLEOTIDE SEQUENCE [LARGE SCALE GENOMIC DNA]</scope>
    <source>
        <strain evidence="2">NIH9.1</strain>
    </source>
</reference>
<name>A0AAC9P7T7_9PROT</name>
<dbReference type="Proteomes" id="UP000182373">
    <property type="component" value="Chromosome"/>
</dbReference>
<protein>
    <submittedName>
        <fullName evidence="1">Adhesin aidA-I</fullName>
    </submittedName>
</protein>
<evidence type="ECO:0000313" key="1">
    <source>
        <dbReference type="EMBL" id="APH53871.1"/>
    </source>
</evidence>
<sequence length="740" mass="73422">MSASSNETQGWNIYSDSAEAVTIPLLFHSKNSPYVTPDFSQFTATGTLNVRVWVVGLAGQAANGALTAAPVPTVSSQEIHNMTSTFTVDTGSFPTVMPLSLVQAALSGFTEAQLQTYPPGSITYGSDNVSITGYYVPLTLAFADATDSSGQPLTTTFKVLVSDNSQAHMMGLRFDYDSTTQQNYTSAYSALMNLAPMQSGAMTRGYIISQDGLTVGLNQANAGSGWAFIKLAPASQSGDWLAPPVTATVNGKTLPASSLLIDTGLDEMFLKYDGASRLPANSTITLSMLGSNGAVQYSFNTGTTTGVAPSFVSVGNPSSNGPFVNTGLHALAGFDVLYDEANGLFGLRANGHSPQSSVSFEPVFSLSGNMSVPAGFQSSQSILLTGPAALQGAGDMSLDGTISGNGLLTVKAPGTVTVSGNNTYSGGTVLDGASVAVSSASGLGTGGVAMVAGSANALSLTSGSATVWSAGVDTISAGMASVKVAASGVGKLTFVGGKEASQIYGGGGAMTVFGGEGDGMFAAGGAGSVIVNGAGNATVIGGGGNAVFGGSGAALIFGGAQGADSIIGGSGSSTIVGQSGDHIVGEAGNMLVFGSNSATDTIVGGNATTVVGGSAGTQLLSNGNALFWGGSGNDMIWGGSGSTTAMLGSGDDTIYIGSGTMSIAGGSGHDVYTVIAGQAGGSAVIFDFNPGQDSLVLQGYDAASIVKNVQPGYVTLSLSDQTTLTFVGTDPSSLPGQITT</sequence>
<dbReference type="PANTHER" id="PTHR38340">
    <property type="entry name" value="S-LAYER PROTEIN"/>
    <property type="match status" value="1"/>
</dbReference>
<organism evidence="1 2">
    <name type="scientific">Granulibacter bethesdensis</name>
    <dbReference type="NCBI Taxonomy" id="364410"/>
    <lineage>
        <taxon>Bacteria</taxon>
        <taxon>Pseudomonadati</taxon>
        <taxon>Pseudomonadota</taxon>
        <taxon>Alphaproteobacteria</taxon>
        <taxon>Acetobacterales</taxon>
        <taxon>Acetobacteraceae</taxon>
        <taxon>Granulibacter</taxon>
    </lineage>
</organism>
<dbReference type="EMBL" id="CP018191">
    <property type="protein sequence ID" value="APH53871.1"/>
    <property type="molecule type" value="Genomic_DNA"/>
</dbReference>
<accession>A0AAC9P7T7</accession>
<proteinExistence type="predicted"/>
<dbReference type="AlphaFoldDB" id="A0AAC9P7T7"/>
<dbReference type="PANTHER" id="PTHR38340:SF1">
    <property type="entry name" value="S-LAYER PROTEIN"/>
    <property type="match status" value="1"/>
</dbReference>
<dbReference type="Gene3D" id="2.150.10.10">
    <property type="entry name" value="Serralysin-like metalloprotease, C-terminal"/>
    <property type="match status" value="1"/>
</dbReference>